<evidence type="ECO:0000313" key="2">
    <source>
        <dbReference type="EMBL" id="KAK0449491.1"/>
    </source>
</evidence>
<dbReference type="InterPro" id="IPR029058">
    <property type="entry name" value="AB_hydrolase_fold"/>
</dbReference>
<dbReference type="PANTHER" id="PTHR11440">
    <property type="entry name" value="LECITHIN-CHOLESTEROL ACYLTRANSFERASE-RELATED"/>
    <property type="match status" value="1"/>
</dbReference>
<organism evidence="2 3">
    <name type="scientific">Armillaria borealis</name>
    <dbReference type="NCBI Taxonomy" id="47425"/>
    <lineage>
        <taxon>Eukaryota</taxon>
        <taxon>Fungi</taxon>
        <taxon>Dikarya</taxon>
        <taxon>Basidiomycota</taxon>
        <taxon>Agaricomycotina</taxon>
        <taxon>Agaricomycetes</taxon>
        <taxon>Agaricomycetidae</taxon>
        <taxon>Agaricales</taxon>
        <taxon>Marasmiineae</taxon>
        <taxon>Physalacriaceae</taxon>
        <taxon>Armillaria</taxon>
    </lineage>
</organism>
<accession>A0AA39MWD1</accession>
<proteinExistence type="predicted"/>
<feature type="compositionally biased region" description="Basic and acidic residues" evidence="1">
    <location>
        <begin position="497"/>
        <end position="518"/>
    </location>
</feature>
<protein>
    <submittedName>
        <fullName evidence="2">Alpha beta-hydrolase</fullName>
    </submittedName>
</protein>
<dbReference type="SUPFAM" id="SSF53474">
    <property type="entry name" value="alpha/beta-Hydrolases"/>
    <property type="match status" value="1"/>
</dbReference>
<comment type="caution">
    <text evidence="2">The sequence shown here is derived from an EMBL/GenBank/DDBJ whole genome shotgun (WGS) entry which is preliminary data.</text>
</comment>
<sequence>MSSVFVPVRVVSLLRSLVNVISTISISNQYLLKQGAKTEEQEQREPPPSWMSLDWEWWKSGDRWYWNLGRPDSGILHARAFQWSWSSFNLASLMELRTNQSYAPVHMPPSRKFPSDPPPEPDAISQDTIHQLIRNPTLYNPLRTPRYPIVLCHGTCPCRIFSDKYSYLLLGLYGFDERGLSSFPSMRMQYWSNVLRILRKTVGAEVIVTAVPSTGSITSRAESLDRQLSDKAVGRGINLLAHSMGGLDCRHLITHVKPSEYTPLSLTTVSTPHRGSPFMDWCAENIGIGRLIQREGERLAKTIESPSLPAEVRTPEPAGEKTNSNPFYSLSFSSLPSSFTTLLISILDSPAYSNLTSTYLNTVFNPNTPNSPAVKYFSVAGRMPNVNLWHPFWLPKMVLDGVEKRERERLRDVGENMWSQSEEWGHDGLVTVQSAKWGEFLGVMEGVDHWEIRGARGLDIGGDFFSSGEAEQGQNRDWAWLAKASRKEKADLEEESEKSPRTKIERQQARDLERQRDDDVVKASTDKLSAVFDWIVEQVPTPSPLLKKDSGHCSEVKEAKVRNDLATKKDLERFYVALSRKMYDEGL</sequence>
<dbReference type="Gene3D" id="3.40.50.1820">
    <property type="entry name" value="alpha/beta hydrolase"/>
    <property type="match status" value="1"/>
</dbReference>
<name>A0AA39MWD1_9AGAR</name>
<dbReference type="EMBL" id="JAUEPT010000008">
    <property type="protein sequence ID" value="KAK0449491.1"/>
    <property type="molecule type" value="Genomic_DNA"/>
</dbReference>
<gene>
    <name evidence="2" type="ORF">EV421DRAFT_1421753</name>
</gene>
<evidence type="ECO:0000313" key="3">
    <source>
        <dbReference type="Proteomes" id="UP001175226"/>
    </source>
</evidence>
<feature type="region of interest" description="Disordered" evidence="1">
    <location>
        <begin position="489"/>
        <end position="518"/>
    </location>
</feature>
<evidence type="ECO:0000256" key="1">
    <source>
        <dbReference type="SAM" id="MobiDB-lite"/>
    </source>
</evidence>
<keyword evidence="3" id="KW-1185">Reference proteome</keyword>
<dbReference type="AlphaFoldDB" id="A0AA39MWD1"/>
<reference evidence="2" key="1">
    <citation type="submission" date="2023-06" db="EMBL/GenBank/DDBJ databases">
        <authorList>
            <consortium name="Lawrence Berkeley National Laboratory"/>
            <person name="Ahrendt S."/>
            <person name="Sahu N."/>
            <person name="Indic B."/>
            <person name="Wong-Bajracharya J."/>
            <person name="Merenyi Z."/>
            <person name="Ke H.-M."/>
            <person name="Monk M."/>
            <person name="Kocsube S."/>
            <person name="Drula E."/>
            <person name="Lipzen A."/>
            <person name="Balint B."/>
            <person name="Henrissat B."/>
            <person name="Andreopoulos B."/>
            <person name="Martin F.M."/>
            <person name="Harder C.B."/>
            <person name="Rigling D."/>
            <person name="Ford K.L."/>
            <person name="Foster G.D."/>
            <person name="Pangilinan J."/>
            <person name="Papanicolaou A."/>
            <person name="Barry K."/>
            <person name="LaButti K."/>
            <person name="Viragh M."/>
            <person name="Koriabine M."/>
            <person name="Yan M."/>
            <person name="Riley R."/>
            <person name="Champramary S."/>
            <person name="Plett K.L."/>
            <person name="Tsai I.J."/>
            <person name="Slot J."/>
            <person name="Sipos G."/>
            <person name="Plett J."/>
            <person name="Nagy L.G."/>
            <person name="Grigoriev I.V."/>
        </authorList>
    </citation>
    <scope>NUCLEOTIDE SEQUENCE</scope>
    <source>
        <strain evidence="2">FPL87.14</strain>
    </source>
</reference>
<dbReference type="Proteomes" id="UP001175226">
    <property type="component" value="Unassembled WGS sequence"/>
</dbReference>